<dbReference type="GO" id="GO:0005634">
    <property type="term" value="C:nucleus"/>
    <property type="evidence" value="ECO:0007669"/>
    <property type="project" value="UniProtKB-SubCell"/>
</dbReference>
<dbReference type="PANTHER" id="PTHR14732:SF0">
    <property type="entry name" value="RNA POLYMERASE II SUBUNIT B1 CTD PHOSPHATASE RPAP2-RELATED"/>
    <property type="match status" value="1"/>
</dbReference>
<feature type="region of interest" description="Disordered" evidence="13">
    <location>
        <begin position="1"/>
        <end position="21"/>
    </location>
</feature>
<evidence type="ECO:0000256" key="3">
    <source>
        <dbReference type="ARBA" id="ARBA00022723"/>
    </source>
</evidence>
<dbReference type="PROSITE" id="PS51479">
    <property type="entry name" value="ZF_RTR1"/>
    <property type="match status" value="1"/>
</dbReference>
<dbReference type="Pfam" id="PF04181">
    <property type="entry name" value="RPAP2_Rtr1"/>
    <property type="match status" value="1"/>
</dbReference>
<name>A0A8B7XWX3_ACAPL</name>
<dbReference type="RefSeq" id="XP_022085374.1">
    <property type="nucleotide sequence ID" value="XM_022229682.1"/>
</dbReference>
<evidence type="ECO:0000256" key="11">
    <source>
        <dbReference type="PROSITE-ProRule" id="PRU00812"/>
    </source>
</evidence>
<gene>
    <name evidence="16 17" type="primary">LOC110976424</name>
</gene>
<evidence type="ECO:0000256" key="7">
    <source>
        <dbReference type="ARBA" id="ARBA00022912"/>
    </source>
</evidence>
<reference evidence="16 17" key="1">
    <citation type="submission" date="2025-04" db="UniProtKB">
        <authorList>
            <consortium name="RefSeq"/>
        </authorList>
    </citation>
    <scope>IDENTIFICATION</scope>
</reference>
<dbReference type="PANTHER" id="PTHR14732">
    <property type="entry name" value="RNA POLYMERASE II SUBUNIT B1 CTD PHOSPHATASE RPAP2-RELATED"/>
    <property type="match status" value="1"/>
</dbReference>
<organism evidence="15 17">
    <name type="scientific">Acanthaster planci</name>
    <name type="common">Crown-of-thorns starfish</name>
    <dbReference type="NCBI Taxonomy" id="133434"/>
    <lineage>
        <taxon>Eukaryota</taxon>
        <taxon>Metazoa</taxon>
        <taxon>Echinodermata</taxon>
        <taxon>Eleutherozoa</taxon>
        <taxon>Asterozoa</taxon>
        <taxon>Asteroidea</taxon>
        <taxon>Valvatacea</taxon>
        <taxon>Valvatida</taxon>
        <taxon>Acanthasteridae</taxon>
        <taxon>Acanthaster</taxon>
    </lineage>
</organism>
<evidence type="ECO:0000313" key="15">
    <source>
        <dbReference type="Proteomes" id="UP000694845"/>
    </source>
</evidence>
<keyword evidence="4 12" id="KW-0863">Zinc-finger</keyword>
<evidence type="ECO:0000256" key="10">
    <source>
        <dbReference type="ARBA" id="ARBA00048336"/>
    </source>
</evidence>
<dbReference type="CTD" id="79871"/>
<dbReference type="Gene3D" id="1.25.40.820">
    <property type="match status" value="1"/>
</dbReference>
<feature type="compositionally biased region" description="Basic and acidic residues" evidence="13">
    <location>
        <begin position="237"/>
        <end position="251"/>
    </location>
</feature>
<dbReference type="GO" id="GO:0043175">
    <property type="term" value="F:RNA polymerase core enzyme binding"/>
    <property type="evidence" value="ECO:0007669"/>
    <property type="project" value="UniProtKB-UniRule"/>
</dbReference>
<dbReference type="GO" id="GO:0008420">
    <property type="term" value="F:RNA polymerase II CTD heptapeptide repeat phosphatase activity"/>
    <property type="evidence" value="ECO:0007669"/>
    <property type="project" value="UniProtKB-UniRule"/>
</dbReference>
<comment type="catalytic activity">
    <reaction evidence="10 12">
        <text>O-phospho-L-threonyl-[protein] + H2O = L-threonyl-[protein] + phosphate</text>
        <dbReference type="Rhea" id="RHEA:47004"/>
        <dbReference type="Rhea" id="RHEA-COMP:11060"/>
        <dbReference type="Rhea" id="RHEA-COMP:11605"/>
        <dbReference type="ChEBI" id="CHEBI:15377"/>
        <dbReference type="ChEBI" id="CHEBI:30013"/>
        <dbReference type="ChEBI" id="CHEBI:43474"/>
        <dbReference type="ChEBI" id="CHEBI:61977"/>
        <dbReference type="EC" id="3.1.3.16"/>
    </reaction>
</comment>
<keyword evidence="3 12" id="KW-0479">Metal-binding</keyword>
<dbReference type="GO" id="GO:0005737">
    <property type="term" value="C:cytoplasm"/>
    <property type="evidence" value="ECO:0007669"/>
    <property type="project" value="TreeGrafter"/>
</dbReference>
<evidence type="ECO:0000256" key="1">
    <source>
        <dbReference type="ARBA" id="ARBA00004123"/>
    </source>
</evidence>
<feature type="region of interest" description="Disordered" evidence="13">
    <location>
        <begin position="418"/>
        <end position="442"/>
    </location>
</feature>
<keyword evidence="7 12" id="KW-0904">Protein phosphatase</keyword>
<evidence type="ECO:0000256" key="6">
    <source>
        <dbReference type="ARBA" id="ARBA00022833"/>
    </source>
</evidence>
<keyword evidence="15" id="KW-1185">Reference proteome</keyword>
<proteinExistence type="inferred from homology"/>
<dbReference type="OrthoDB" id="2590500at2759"/>
<comment type="function">
    <text evidence="12">Putative RNA polymerase II subunit B1 C-terminal domain (CTD) phosphatase involved in RNA polymerase II transcription regulation.</text>
</comment>
<evidence type="ECO:0000256" key="8">
    <source>
        <dbReference type="ARBA" id="ARBA00023242"/>
    </source>
</evidence>
<evidence type="ECO:0000259" key="14">
    <source>
        <dbReference type="PROSITE" id="PS51479"/>
    </source>
</evidence>
<evidence type="ECO:0000256" key="9">
    <source>
        <dbReference type="ARBA" id="ARBA00047761"/>
    </source>
</evidence>
<feature type="domain" description="RTR1-type" evidence="14">
    <location>
        <begin position="60"/>
        <end position="143"/>
    </location>
</feature>
<evidence type="ECO:0000313" key="16">
    <source>
        <dbReference type="RefSeq" id="XP_022085373.1"/>
    </source>
</evidence>
<dbReference type="RefSeq" id="XP_022085373.1">
    <property type="nucleotide sequence ID" value="XM_022229681.1"/>
</dbReference>
<evidence type="ECO:0000256" key="13">
    <source>
        <dbReference type="SAM" id="MobiDB-lite"/>
    </source>
</evidence>
<evidence type="ECO:0000256" key="5">
    <source>
        <dbReference type="ARBA" id="ARBA00022801"/>
    </source>
</evidence>
<accession>A0A8B7XWX3</accession>
<evidence type="ECO:0000256" key="2">
    <source>
        <dbReference type="ARBA" id="ARBA00005676"/>
    </source>
</evidence>
<evidence type="ECO:0000256" key="4">
    <source>
        <dbReference type="ARBA" id="ARBA00022771"/>
    </source>
</evidence>
<dbReference type="InterPro" id="IPR039693">
    <property type="entry name" value="Rtr1/RPAP2"/>
</dbReference>
<dbReference type="OMA" id="WCTDETL"/>
<dbReference type="InterPro" id="IPR007308">
    <property type="entry name" value="Rtr1/RPAP2_dom"/>
</dbReference>
<dbReference type="InterPro" id="IPR038534">
    <property type="entry name" value="Rtr1/RPAP2_sf"/>
</dbReference>
<keyword evidence="5 12" id="KW-0378">Hydrolase</keyword>
<dbReference type="Proteomes" id="UP000694845">
    <property type="component" value="Unplaced"/>
</dbReference>
<feature type="region of interest" description="Disordered" evidence="13">
    <location>
        <begin position="225"/>
        <end position="269"/>
    </location>
</feature>
<dbReference type="GeneID" id="110976424"/>
<feature type="compositionally biased region" description="Basic residues" evidence="13">
    <location>
        <begin position="348"/>
        <end position="357"/>
    </location>
</feature>
<dbReference type="GO" id="GO:0008270">
    <property type="term" value="F:zinc ion binding"/>
    <property type="evidence" value="ECO:0007669"/>
    <property type="project" value="UniProtKB-KW"/>
</dbReference>
<dbReference type="KEGG" id="aplc:110976424"/>
<evidence type="ECO:0000256" key="12">
    <source>
        <dbReference type="RuleBase" id="RU367080"/>
    </source>
</evidence>
<comment type="subcellular location">
    <subcellularLocation>
        <location evidence="1 12">Nucleus</location>
    </subcellularLocation>
</comment>
<feature type="region of interest" description="Disordered" evidence="13">
    <location>
        <begin position="331"/>
        <end position="368"/>
    </location>
</feature>
<dbReference type="AlphaFoldDB" id="A0A8B7XWX3"/>
<keyword evidence="8 12" id="KW-0539">Nucleus</keyword>
<comment type="similarity">
    <text evidence="2 11 12">Belongs to the RPAP2 family.</text>
</comment>
<dbReference type="EC" id="3.1.3.16" evidence="12"/>
<evidence type="ECO:0000313" key="17">
    <source>
        <dbReference type="RefSeq" id="XP_022085374.1"/>
    </source>
</evidence>
<comment type="catalytic activity">
    <reaction evidence="9 12">
        <text>O-phospho-L-seryl-[protein] + H2O = L-seryl-[protein] + phosphate</text>
        <dbReference type="Rhea" id="RHEA:20629"/>
        <dbReference type="Rhea" id="RHEA-COMP:9863"/>
        <dbReference type="Rhea" id="RHEA-COMP:11604"/>
        <dbReference type="ChEBI" id="CHEBI:15377"/>
        <dbReference type="ChEBI" id="CHEBI:29999"/>
        <dbReference type="ChEBI" id="CHEBI:43474"/>
        <dbReference type="ChEBI" id="CHEBI:83421"/>
        <dbReference type="EC" id="3.1.3.16"/>
    </reaction>
</comment>
<protein>
    <recommendedName>
        <fullName evidence="12">RNA polymerase II subunit B1 CTD phosphatase RPAP2 homolog</fullName>
        <ecNumber evidence="12">3.1.3.16</ecNumber>
    </recommendedName>
</protein>
<keyword evidence="6 12" id="KW-0862">Zinc</keyword>
<sequence length="612" mass="69321">MSNINVKNIPVGATEKPKSSETERAILEERVRMRLASEKKAHEIVERLLDNPVTEDFLLCCAFSIYPQHYKDVVTERSIIKQCGYPLCQRSLDNVPKQKYHISCKTNKVYDITDRKCFCSQFCYKASKYFEAQLSDSPLWTREMEEPLDIKLLTQDMEADSTASYLIAKDNVVLTERIHSQDVGEVDSSDKDEPLKNEIVGLLEDDLSNLTFADTRKRERLQELAEIGRNPTTPQSEQRRSVQCKDSDNYPKQEFGSLEVQDTTSPPEDNIHGCCSGEIYEKSEAIEEQQIKNAQFNRYKSAEDSEQDYLASIDGSNSDITTGCVALGINKPSPSPDQGDASGDVQAVKKKKAKRKMKESSPQVMDETSLFQSVSRTVMEWTSNETREFLMGGSSRQCAPSQQAGVNLEMQNLTSDPVTMTRDPSADPTEPSLPPAKPLPGMDKLKEETKQYSLKVQEFYCSSYLDIKEKKKKAQNEEKQEEGVDRTLRFPLVDSKSQMAIRRKILSDRLNRVFSEMLTPLGLSMRDMSSDLQALIRTFHLSSTNITFKPAGWTMLSVLLLQILSKRNAFVEDSITKDDCQRFLDSLLFKMGTSLEQLTLWVGETFSHDGTS</sequence>